<proteinExistence type="predicted"/>
<reference evidence="4 5" key="1">
    <citation type="submission" date="2019-02" db="EMBL/GenBank/DDBJ databases">
        <authorList>
            <person name="Zhang K.D."/>
            <person name="Akoto F."/>
            <person name="Faltine-Gonzalez D.Z."/>
            <person name="Kenna M.A."/>
            <person name="Korenberg J.B."/>
            <person name="Mageeney C.M."/>
            <person name="Mendello K.R."/>
            <person name="Pyfer L.M."/>
            <person name="Ramirez W.A."/>
            <person name="Reisner J.R."/>
            <person name="Thoonkuzhy M.J."/>
            <person name="Veliz C.A."/>
            <person name="Zuilkoski C.M."/>
            <person name="Ware V.C."/>
            <person name="Garlena R.A."/>
            <person name="Russell D.A."/>
            <person name="Pope W.H."/>
            <person name="Jacobs-Sera D."/>
            <person name="Hatfull G.F."/>
        </authorList>
    </citation>
    <scope>NUCLEOTIDE SEQUENCE [LARGE SCALE GENOMIC DNA]</scope>
</reference>
<dbReference type="SUPFAM" id="SSF82771">
    <property type="entry name" value="GIY-YIG endonuclease"/>
    <property type="match status" value="1"/>
</dbReference>
<evidence type="ECO:0000313" key="4">
    <source>
        <dbReference type="EMBL" id="QBI97306.1"/>
    </source>
</evidence>
<dbReference type="GeneID" id="64367877"/>
<keyword evidence="4" id="KW-0378">Hydrolase</keyword>
<sequence length="125" mass="14588">MRIRSIKPEFWRSEDIASIDMTVVYVGPVDVRVNEIAPCGYQTEYVYMLFDTDDDLVYIGRSFRPADRFTKHRRKPWWLTVLNAVIVRVAEPSQERPDAARLEAYAIRELRPWANAAVPTVKGMR</sequence>
<feature type="domain" description="GIY-YIG" evidence="3">
    <location>
        <begin position="42"/>
        <end position="116"/>
    </location>
</feature>
<dbReference type="Proteomes" id="UP000293661">
    <property type="component" value="Segment"/>
</dbReference>
<name>A0A481VTV1_9CAUD</name>
<evidence type="ECO:0000256" key="2">
    <source>
        <dbReference type="ARBA" id="ARBA00022842"/>
    </source>
</evidence>
<dbReference type="KEGG" id="vg:64367877"/>
<dbReference type="CDD" id="cd00719">
    <property type="entry name" value="GIY-YIG_SF"/>
    <property type="match status" value="1"/>
</dbReference>
<gene>
    <name evidence="4" type="primary">62</name>
    <name evidence="4" type="ORF">SEA_KEVIN1_62</name>
</gene>
<evidence type="ECO:0000259" key="3">
    <source>
        <dbReference type="PROSITE" id="PS50164"/>
    </source>
</evidence>
<keyword evidence="4" id="KW-0540">Nuclease</keyword>
<evidence type="ECO:0000313" key="5">
    <source>
        <dbReference type="Proteomes" id="UP000293661"/>
    </source>
</evidence>
<dbReference type="EMBL" id="MK524500">
    <property type="protein sequence ID" value="QBI97306.1"/>
    <property type="molecule type" value="Genomic_DNA"/>
</dbReference>
<keyword evidence="2" id="KW-0460">Magnesium</keyword>
<dbReference type="RefSeq" id="YP_010052065.1">
    <property type="nucleotide sequence ID" value="NC_054451.1"/>
</dbReference>
<keyword evidence="4" id="KW-0255">Endonuclease</keyword>
<organism evidence="4 5">
    <name type="scientific">Mycobacterium phage Kevin1</name>
    <dbReference type="NCBI Taxonomy" id="2530132"/>
    <lineage>
        <taxon>Viruses</taxon>
        <taxon>Duplodnaviria</taxon>
        <taxon>Heunggongvirae</taxon>
        <taxon>Uroviricota</taxon>
        <taxon>Caudoviricetes</taxon>
        <taxon>Nclasvirinae</taxon>
        <taxon>Charlievirus</taxon>
        <taxon>Charlievirus Kevin1</taxon>
    </lineage>
</organism>
<dbReference type="InterPro" id="IPR000305">
    <property type="entry name" value="GIY-YIG_endonuc"/>
</dbReference>
<dbReference type="PROSITE" id="PS50164">
    <property type="entry name" value="GIY_YIG"/>
    <property type="match status" value="1"/>
</dbReference>
<accession>A0A481VTV1</accession>
<dbReference type="InterPro" id="IPR035901">
    <property type="entry name" value="GIY-YIG_endonuc_sf"/>
</dbReference>
<keyword evidence="5" id="KW-1185">Reference proteome</keyword>
<evidence type="ECO:0000256" key="1">
    <source>
        <dbReference type="ARBA" id="ARBA00001946"/>
    </source>
</evidence>
<protein>
    <submittedName>
        <fullName evidence="4">G-I-Y Y-I-G endonuclease</fullName>
    </submittedName>
</protein>
<comment type="cofactor">
    <cofactor evidence="1">
        <name>Mg(2+)</name>
        <dbReference type="ChEBI" id="CHEBI:18420"/>
    </cofactor>
</comment>
<dbReference type="GO" id="GO:0004519">
    <property type="term" value="F:endonuclease activity"/>
    <property type="evidence" value="ECO:0007669"/>
    <property type="project" value="UniProtKB-KW"/>
</dbReference>
<dbReference type="Pfam" id="PF01541">
    <property type="entry name" value="GIY-YIG"/>
    <property type="match status" value="1"/>
</dbReference>